<evidence type="ECO:0000313" key="7">
    <source>
        <dbReference type="EMBL" id="GAU94256.1"/>
    </source>
</evidence>
<dbReference type="STRING" id="947166.A0A1D1UX99"/>
<keyword evidence="2" id="KW-0479">Metal-binding</keyword>
<dbReference type="AlphaFoldDB" id="A0A1D1UX99"/>
<keyword evidence="4" id="KW-0862">Zinc</keyword>
<dbReference type="GO" id="GO:0008270">
    <property type="term" value="F:zinc ion binding"/>
    <property type="evidence" value="ECO:0007669"/>
    <property type="project" value="UniProtKB-KW"/>
</dbReference>
<dbReference type="GO" id="GO:0005634">
    <property type="term" value="C:nucleus"/>
    <property type="evidence" value="ECO:0007669"/>
    <property type="project" value="UniProtKB-SubCell"/>
</dbReference>
<dbReference type="Proteomes" id="UP000186922">
    <property type="component" value="Unassembled WGS sequence"/>
</dbReference>
<dbReference type="InterPro" id="IPR052035">
    <property type="entry name" value="ZnF_BED_domain_contain"/>
</dbReference>
<dbReference type="SUPFAM" id="SSF53098">
    <property type="entry name" value="Ribonuclease H-like"/>
    <property type="match status" value="1"/>
</dbReference>
<dbReference type="InterPro" id="IPR012337">
    <property type="entry name" value="RNaseH-like_sf"/>
</dbReference>
<feature type="region of interest" description="Disordered" evidence="6">
    <location>
        <begin position="85"/>
        <end position="112"/>
    </location>
</feature>
<evidence type="ECO:0000256" key="3">
    <source>
        <dbReference type="ARBA" id="ARBA00022771"/>
    </source>
</evidence>
<dbReference type="PANTHER" id="PTHR46481">
    <property type="entry name" value="ZINC FINGER BED DOMAIN-CONTAINING PROTEIN 4"/>
    <property type="match status" value="1"/>
</dbReference>
<keyword evidence="5" id="KW-0539">Nucleus</keyword>
<evidence type="ECO:0000313" key="8">
    <source>
        <dbReference type="Proteomes" id="UP000186922"/>
    </source>
</evidence>
<name>A0A1D1UX99_RAMVA</name>
<evidence type="ECO:0000256" key="5">
    <source>
        <dbReference type="ARBA" id="ARBA00023242"/>
    </source>
</evidence>
<accession>A0A1D1UX99</accession>
<keyword evidence="8" id="KW-1185">Reference proteome</keyword>
<keyword evidence="3" id="KW-0863">Zinc-finger</keyword>
<protein>
    <submittedName>
        <fullName evidence="7">Uncharacterized protein</fullName>
    </submittedName>
</protein>
<evidence type="ECO:0000256" key="2">
    <source>
        <dbReference type="ARBA" id="ARBA00022723"/>
    </source>
</evidence>
<evidence type="ECO:0000256" key="1">
    <source>
        <dbReference type="ARBA" id="ARBA00004123"/>
    </source>
</evidence>
<dbReference type="PANTHER" id="PTHR46481:SF10">
    <property type="entry name" value="ZINC FINGER BED DOMAIN-CONTAINING PROTEIN 39"/>
    <property type="match status" value="1"/>
</dbReference>
<comment type="caution">
    <text evidence="7">The sequence shown here is derived from an EMBL/GenBank/DDBJ whole genome shotgun (WGS) entry which is preliminary data.</text>
</comment>
<feature type="region of interest" description="Disordered" evidence="6">
    <location>
        <begin position="1"/>
        <end position="23"/>
    </location>
</feature>
<sequence>MSESEESDEETDEQQDTKRGTKVSRLDLWTEFERSTEYWPKSKHRKATCKHCVEAGVKVVKPIRGDRPRLLQHLKTCANVPRVVRERHFPKNDESKKRKSATDTLADDANKRTKSQASLRTFLDRPLTFSEQQQFEELYGDACVSCNIPFAASEDTRMVRLLKFLRPQLVIPSRFTVARRIVPARIKEATAEVSSKLIGQKYLTMTFDGYKNVSRDKVLGFLVTVRNENGTENFTLGSAIDITGTNYDGEYVMRETLQKLTEVKKDYKADVRFVTCDSDGAHRKARRLLSQKLPHIIFLPCSAHQINLVIQDVAKFVPRFKETLRQNDCITTWFRKSSLSQGKLEAVQLEYYSKVISMTSWTPTRWYSVYLSVQRVLDSKSALQMYGVKYSANLGLVPFNLKVILDDDEFWLGAKEIAAVLRPLVSAQAKAESDNCTIADIGSAIRDIYCGFSLLKDRDVSWTLVSQLEKRWKSFYPTDVFAVAMFLDPKLKLDMFRRDPNKVHSGVIYTWTSDLYRQFFQKDPTSLLTSAIRYTANQGVFDLKYTSQLSNPFDYWTYAEAEHSELAQLAKFLLSACPHAASVERFWKKMNDVHTASRNRLGLNLVSGMCTLKMKFCRENEELSRKRKREKDEKKAKMTGNVSDEPVVVVTVDEETVPVKLDQGGGETDLMELESQMAILDDLFGQDDNDMPSSEELEDDVSLTGKFFTLADLFVVK</sequence>
<organism evidence="7 8">
    <name type="scientific">Ramazzottius varieornatus</name>
    <name type="common">Water bear</name>
    <name type="synonym">Tardigrade</name>
    <dbReference type="NCBI Taxonomy" id="947166"/>
    <lineage>
        <taxon>Eukaryota</taxon>
        <taxon>Metazoa</taxon>
        <taxon>Ecdysozoa</taxon>
        <taxon>Tardigrada</taxon>
        <taxon>Eutardigrada</taxon>
        <taxon>Parachela</taxon>
        <taxon>Hypsibioidea</taxon>
        <taxon>Ramazzottiidae</taxon>
        <taxon>Ramazzottius</taxon>
    </lineage>
</organism>
<reference evidence="7 8" key="1">
    <citation type="journal article" date="2016" name="Nat. Commun.">
        <title>Extremotolerant tardigrade genome and improved radiotolerance of human cultured cells by tardigrade-unique protein.</title>
        <authorList>
            <person name="Hashimoto T."/>
            <person name="Horikawa D.D."/>
            <person name="Saito Y."/>
            <person name="Kuwahara H."/>
            <person name="Kozuka-Hata H."/>
            <person name="Shin-I T."/>
            <person name="Minakuchi Y."/>
            <person name="Ohishi K."/>
            <person name="Motoyama A."/>
            <person name="Aizu T."/>
            <person name="Enomoto A."/>
            <person name="Kondo K."/>
            <person name="Tanaka S."/>
            <person name="Hara Y."/>
            <person name="Koshikawa S."/>
            <person name="Sagara H."/>
            <person name="Miura T."/>
            <person name="Yokobori S."/>
            <person name="Miyagawa K."/>
            <person name="Suzuki Y."/>
            <person name="Kubo T."/>
            <person name="Oyama M."/>
            <person name="Kohara Y."/>
            <person name="Fujiyama A."/>
            <person name="Arakawa K."/>
            <person name="Katayama T."/>
            <person name="Toyoda A."/>
            <person name="Kunieda T."/>
        </authorList>
    </citation>
    <scope>NUCLEOTIDE SEQUENCE [LARGE SCALE GENOMIC DNA]</scope>
    <source>
        <strain evidence="7 8">YOKOZUNA-1</strain>
    </source>
</reference>
<feature type="compositionally biased region" description="Basic and acidic residues" evidence="6">
    <location>
        <begin position="85"/>
        <end position="96"/>
    </location>
</feature>
<gene>
    <name evidence="7" type="primary">RvY_06067-1</name>
    <name evidence="7" type="synonym">RvY_06067.1</name>
    <name evidence="7" type="ORF">RvY_06067</name>
</gene>
<evidence type="ECO:0000256" key="6">
    <source>
        <dbReference type="SAM" id="MobiDB-lite"/>
    </source>
</evidence>
<dbReference type="OrthoDB" id="4951847at2759"/>
<comment type="subcellular location">
    <subcellularLocation>
        <location evidence="1">Nucleus</location>
    </subcellularLocation>
</comment>
<proteinExistence type="predicted"/>
<evidence type="ECO:0000256" key="4">
    <source>
        <dbReference type="ARBA" id="ARBA00022833"/>
    </source>
</evidence>
<feature type="compositionally biased region" description="Acidic residues" evidence="6">
    <location>
        <begin position="1"/>
        <end position="14"/>
    </location>
</feature>
<dbReference type="EMBL" id="BDGG01000002">
    <property type="protein sequence ID" value="GAU94256.1"/>
    <property type="molecule type" value="Genomic_DNA"/>
</dbReference>